<dbReference type="GO" id="GO:0046872">
    <property type="term" value="F:metal ion binding"/>
    <property type="evidence" value="ECO:0007669"/>
    <property type="project" value="UniProtKB-KW"/>
</dbReference>
<dbReference type="CDD" id="cd02909">
    <property type="entry name" value="cupin_pirin_N"/>
    <property type="match status" value="1"/>
</dbReference>
<feature type="domain" description="Pirin N-terminal" evidence="4">
    <location>
        <begin position="29"/>
        <end position="130"/>
    </location>
</feature>
<evidence type="ECO:0000313" key="6">
    <source>
        <dbReference type="EMBL" id="QJR12344.1"/>
    </source>
</evidence>
<dbReference type="SUPFAM" id="SSF51182">
    <property type="entry name" value="RmlC-like cupins"/>
    <property type="match status" value="1"/>
</dbReference>
<dbReference type="PANTHER" id="PTHR13903">
    <property type="entry name" value="PIRIN-RELATED"/>
    <property type="match status" value="1"/>
</dbReference>
<evidence type="ECO:0000259" key="5">
    <source>
        <dbReference type="Pfam" id="PF05726"/>
    </source>
</evidence>
<feature type="binding site" evidence="2">
    <location>
        <position position="66"/>
    </location>
    <ligand>
        <name>Fe cation</name>
        <dbReference type="ChEBI" id="CHEBI:24875"/>
    </ligand>
</feature>
<dbReference type="InterPro" id="IPR012093">
    <property type="entry name" value="Pirin"/>
</dbReference>
<sequence length="296" mass="31395">MNAILREVVKGREVAQVAASQVAPVGTFTVRRALPLRDRHSVGPWVFLDHFGPFRVKPGEDGVGAHPHAGIETVTYLMSGRMQHRDSAGHLGVVGKGGAQWMTSGRGIVHAERPLAENDDELTMHGIQLWTSLPRAKKLMPPRYQRIAAESIPAVAIAGGTVRVIGGDFAGTAGPAETQMPLFLWHVSLEPGAAFEAAIPSSFEAAAYVIEGEADLGDTGEESAVTGRIAIFDGSEERIRIANASASAKLEVLLLGGAPAEGPLVFHGPFVMNSVEQVRAAEIAYHTGRMGQLSET</sequence>
<dbReference type="InterPro" id="IPR003829">
    <property type="entry name" value="Pirin_N_dom"/>
</dbReference>
<dbReference type="Pfam" id="PF05726">
    <property type="entry name" value="Pirin_C"/>
    <property type="match status" value="1"/>
</dbReference>
<dbReference type="EMBL" id="CP053069">
    <property type="protein sequence ID" value="QJR12344.1"/>
    <property type="molecule type" value="Genomic_DNA"/>
</dbReference>
<dbReference type="PIRSF" id="PIRSF006232">
    <property type="entry name" value="Pirin"/>
    <property type="match status" value="1"/>
</dbReference>
<evidence type="ECO:0000256" key="3">
    <source>
        <dbReference type="RuleBase" id="RU003457"/>
    </source>
</evidence>
<feature type="binding site" evidence="2">
    <location>
        <position position="68"/>
    </location>
    <ligand>
        <name>Fe cation</name>
        <dbReference type="ChEBI" id="CHEBI:24875"/>
    </ligand>
</feature>
<dbReference type="RefSeq" id="WP_171094467.1">
    <property type="nucleotide sequence ID" value="NZ_CP053069.1"/>
</dbReference>
<reference evidence="6 7" key="1">
    <citation type="submission" date="2020-04" db="EMBL/GenBank/DDBJ databases">
        <title>Usitatibacter rugosus gen. nov., sp. nov. and Usitatibacter palustris sp. nov., novel members of Usitatibacteraceae fam. nov. within the order Nitrosomonadales isolated from soil.</title>
        <authorList>
            <person name="Huber K.J."/>
            <person name="Neumann-Schaal M."/>
            <person name="Geppert A."/>
            <person name="Luckner M."/>
            <person name="Wanner G."/>
            <person name="Overmann J."/>
        </authorList>
    </citation>
    <scope>NUCLEOTIDE SEQUENCE [LARGE SCALE GENOMIC DNA]</scope>
    <source>
        <strain evidence="6 7">0125_3</strain>
    </source>
</reference>
<keyword evidence="2" id="KW-0479">Metal-binding</keyword>
<comment type="similarity">
    <text evidence="1 3">Belongs to the pirin family.</text>
</comment>
<evidence type="ECO:0008006" key="8">
    <source>
        <dbReference type="Google" id="ProtNLM"/>
    </source>
</evidence>
<dbReference type="AlphaFoldDB" id="A0A6M4H155"/>
<dbReference type="Gene3D" id="2.60.120.10">
    <property type="entry name" value="Jelly Rolls"/>
    <property type="match status" value="2"/>
</dbReference>
<evidence type="ECO:0000256" key="2">
    <source>
        <dbReference type="PIRSR" id="PIRSR006232-1"/>
    </source>
</evidence>
<proteinExistence type="inferred from homology"/>
<dbReference type="InterPro" id="IPR011051">
    <property type="entry name" value="RmlC_Cupin_sf"/>
</dbReference>
<feature type="binding site" evidence="2">
    <location>
        <position position="110"/>
    </location>
    <ligand>
        <name>Fe cation</name>
        <dbReference type="ChEBI" id="CHEBI:24875"/>
    </ligand>
</feature>
<dbReference type="KEGG" id="uru:DSM104443_03430"/>
<feature type="binding site" evidence="2">
    <location>
        <position position="112"/>
    </location>
    <ligand>
        <name>Fe cation</name>
        <dbReference type="ChEBI" id="CHEBI:24875"/>
    </ligand>
</feature>
<keyword evidence="7" id="KW-1185">Reference proteome</keyword>
<dbReference type="CDD" id="cd02247">
    <property type="entry name" value="cupin_pirin_C"/>
    <property type="match status" value="1"/>
</dbReference>
<protein>
    <recommendedName>
        <fullName evidence="8">Pirin family protein</fullName>
    </recommendedName>
</protein>
<accession>A0A6M4H155</accession>
<gene>
    <name evidence="6" type="ORF">DSM104443_03430</name>
</gene>
<evidence type="ECO:0000313" key="7">
    <source>
        <dbReference type="Proteomes" id="UP000501534"/>
    </source>
</evidence>
<evidence type="ECO:0000256" key="1">
    <source>
        <dbReference type="ARBA" id="ARBA00008416"/>
    </source>
</evidence>
<dbReference type="PANTHER" id="PTHR13903:SF8">
    <property type="entry name" value="PIRIN"/>
    <property type="match status" value="1"/>
</dbReference>
<organism evidence="6 7">
    <name type="scientific">Usitatibacter rugosus</name>
    <dbReference type="NCBI Taxonomy" id="2732067"/>
    <lineage>
        <taxon>Bacteria</taxon>
        <taxon>Pseudomonadati</taxon>
        <taxon>Pseudomonadota</taxon>
        <taxon>Betaproteobacteria</taxon>
        <taxon>Nitrosomonadales</taxon>
        <taxon>Usitatibacteraceae</taxon>
        <taxon>Usitatibacter</taxon>
    </lineage>
</organism>
<feature type="domain" description="Pirin C-terminal" evidence="5">
    <location>
        <begin position="185"/>
        <end position="291"/>
    </location>
</feature>
<comment type="cofactor">
    <cofactor evidence="2">
        <name>Fe cation</name>
        <dbReference type="ChEBI" id="CHEBI:24875"/>
    </cofactor>
    <text evidence="2">Binds 1 Fe cation per subunit.</text>
</comment>
<evidence type="ECO:0000259" key="4">
    <source>
        <dbReference type="Pfam" id="PF02678"/>
    </source>
</evidence>
<dbReference type="Pfam" id="PF02678">
    <property type="entry name" value="Pirin"/>
    <property type="match status" value="1"/>
</dbReference>
<dbReference type="InterPro" id="IPR014710">
    <property type="entry name" value="RmlC-like_jellyroll"/>
</dbReference>
<keyword evidence="2" id="KW-0408">Iron</keyword>
<dbReference type="InterPro" id="IPR008778">
    <property type="entry name" value="Pirin_C_dom"/>
</dbReference>
<name>A0A6M4H155_9PROT</name>
<dbReference type="Proteomes" id="UP000501534">
    <property type="component" value="Chromosome"/>
</dbReference>